<dbReference type="EMBL" id="JBAFSM010000005">
    <property type="protein sequence ID" value="MEG3436261.1"/>
    <property type="molecule type" value="Genomic_DNA"/>
</dbReference>
<dbReference type="Pfam" id="PF22734">
    <property type="entry name" value="NNH2"/>
    <property type="match status" value="1"/>
</dbReference>
<dbReference type="InterPro" id="IPR007111">
    <property type="entry name" value="NACHT_NTPase"/>
</dbReference>
<dbReference type="InterPro" id="IPR027417">
    <property type="entry name" value="P-loop_NTPase"/>
</dbReference>
<dbReference type="Gene3D" id="3.40.50.300">
    <property type="entry name" value="P-loop containing nucleotide triphosphate hydrolases"/>
    <property type="match status" value="1"/>
</dbReference>
<protein>
    <submittedName>
        <fullName evidence="4">NACHT domain-containing protein</fullName>
    </submittedName>
</protein>
<dbReference type="Proteomes" id="UP001328733">
    <property type="component" value="Unassembled WGS sequence"/>
</dbReference>
<organism evidence="4 5">
    <name type="scientific">Pannus brasiliensis CCIBt3594</name>
    <dbReference type="NCBI Taxonomy" id="1427578"/>
    <lineage>
        <taxon>Bacteria</taxon>
        <taxon>Bacillati</taxon>
        <taxon>Cyanobacteriota</taxon>
        <taxon>Cyanophyceae</taxon>
        <taxon>Oscillatoriophycideae</taxon>
        <taxon>Chroococcales</taxon>
        <taxon>Microcystaceae</taxon>
        <taxon>Pannus</taxon>
    </lineage>
</organism>
<dbReference type="Gene3D" id="1.25.40.10">
    <property type="entry name" value="Tetratricopeptide repeat domain"/>
    <property type="match status" value="1"/>
</dbReference>
<evidence type="ECO:0000259" key="3">
    <source>
        <dbReference type="Pfam" id="PF22734"/>
    </source>
</evidence>
<proteinExistence type="predicted"/>
<evidence type="ECO:0000313" key="4">
    <source>
        <dbReference type="EMBL" id="MEG3436261.1"/>
    </source>
</evidence>
<dbReference type="RefSeq" id="WP_332863716.1">
    <property type="nucleotide sequence ID" value="NZ_JBAFSM010000005.1"/>
</dbReference>
<feature type="coiled-coil region" evidence="1">
    <location>
        <begin position="447"/>
        <end position="474"/>
    </location>
</feature>
<dbReference type="InterPro" id="IPR011990">
    <property type="entry name" value="TPR-like_helical_dom_sf"/>
</dbReference>
<reference evidence="4 5" key="1">
    <citation type="submission" date="2024-01" db="EMBL/GenBank/DDBJ databases">
        <title>Genomic insights into the taxonomy and metabolism of the cyanobacterium Pannus brasiliensis CCIBt3594.</title>
        <authorList>
            <person name="Machado M."/>
            <person name="Botero N.B."/>
            <person name="Andreote A.P.D."/>
            <person name="Feitosa A.M.T."/>
            <person name="Popin R."/>
            <person name="Sivonen K."/>
            <person name="Fiore M.F."/>
        </authorList>
    </citation>
    <scope>NUCLEOTIDE SEQUENCE [LARGE SCALE GENOMIC DNA]</scope>
    <source>
        <strain evidence="4 5">CCIBt3594</strain>
    </source>
</reference>
<keyword evidence="5" id="KW-1185">Reference proteome</keyword>
<sequence>MVDWLLIWGVTQAAGFAFGSLMQELAKEGAKDYGKEFFKNALGKVLRLPEKDVRKEAYGKAIKAFLELFQQQLEMADVAEDQVKNYEKSLTIFLHDPAVEPVLGSAFVVNCPAIDTVTLARSWQVLQLCSLPHGFNWEKLGKFYLRKVREIVEGSEKLRPIFTLQLEIEDNQNLREIAGIPTDYDLERYARGIQKEYGKLKLEFLDTITREEIKLWNIFVPQNVRPCRQFIPQLHEIPKDILQDLVDRGEISRSELARIEAELERERRKYFNQQPRSILEIIDSPDYLKTVFLGDPGAGKSSFLQYIALGWTEKIGSDRTLSPLPLLVELRIYARDKEEKKCQDFLEFFHRGNLFCHLNQHSLHQQLKNGQAIALFDGLDEVFDPQLRNEIITDIKRFSYDYPQVRIVVTSRWLGYSAQELEDAEFDHFMLQDLDKDQVQDFVQRWHDLAFEEREDKTRKRERLERAITESKAIRELSGNPLLLTMMAILNRTQELPRDRPNLYEKASEILLHQWDFETKDELKDPELKKYLYNIELRDKKEILRAVANGMQAGEKGLAANLIYGEDLEKIIGQYLESTGIGKRESTDLTVLIIEQLRYRNFILCSLGGNSFAFVHRTFLEYFCACEFYERFKSRGLEGGMTLEELKNEVFGQHWQDSSWHEVLRLLIGMLSAEFPKEITEELIHYLIDRDGESAKFANLFLAVDCFSEVRNRQVFAEISQSLLEHLKALWDENKISSSITGFEIYPKAVSSIARTWQDDPVGWKVLQLIAKRPGYWYGDGEEAIDQLTALAKTHPETLSILQEFAKHGAWRAIIALAQHWRDDPQTFPIIQQQARQGDWSAILFLAQHWRDDPQTFPIIQQQARQRDDPQTFPIIQQQARQGERSAIEALAEHWRDDPQTFPIIQQQARQGEESAIFVLSEHWRDDPEILPIIQQQARQGGGSAIAALAKHWRDDPQTLPIIQQQARQGERSAIEALAEHWRDDPQTFPIIQQQARQGERSAIEALAEHWRDDPQTFPIIQQQARQGKKGAIDALRRIGMKR</sequence>
<comment type="caution">
    <text evidence="4">The sequence shown here is derived from an EMBL/GenBank/DDBJ whole genome shotgun (WGS) entry which is preliminary data.</text>
</comment>
<dbReference type="InterPro" id="IPR054569">
    <property type="entry name" value="NNH2"/>
</dbReference>
<feature type="domain" description="NACHT N-terminal Helical" evidence="3">
    <location>
        <begin position="25"/>
        <end position="207"/>
    </location>
</feature>
<evidence type="ECO:0000259" key="2">
    <source>
        <dbReference type="Pfam" id="PF05729"/>
    </source>
</evidence>
<feature type="domain" description="NACHT" evidence="2">
    <location>
        <begin position="291"/>
        <end position="448"/>
    </location>
</feature>
<dbReference type="PANTHER" id="PTHR46844:SF1">
    <property type="entry name" value="SLR5058 PROTEIN"/>
    <property type="match status" value="1"/>
</dbReference>
<dbReference type="Pfam" id="PF05729">
    <property type="entry name" value="NACHT"/>
    <property type="match status" value="1"/>
</dbReference>
<keyword evidence="1" id="KW-0175">Coiled coil</keyword>
<gene>
    <name evidence="4" type="ORF">V0288_03945</name>
</gene>
<evidence type="ECO:0000256" key="1">
    <source>
        <dbReference type="SAM" id="Coils"/>
    </source>
</evidence>
<dbReference type="PANTHER" id="PTHR46844">
    <property type="entry name" value="SLR5058 PROTEIN"/>
    <property type="match status" value="1"/>
</dbReference>
<evidence type="ECO:0000313" key="5">
    <source>
        <dbReference type="Proteomes" id="UP001328733"/>
    </source>
</evidence>
<name>A0AAW9QRM4_9CHRO</name>
<dbReference type="SUPFAM" id="SSF52540">
    <property type="entry name" value="P-loop containing nucleoside triphosphate hydrolases"/>
    <property type="match status" value="1"/>
</dbReference>
<dbReference type="AlphaFoldDB" id="A0AAW9QRM4"/>
<accession>A0AAW9QRM4</accession>